<evidence type="ECO:0000313" key="4">
    <source>
        <dbReference type="EMBL" id="MPL84621.1"/>
    </source>
</evidence>
<evidence type="ECO:0000256" key="1">
    <source>
        <dbReference type="ARBA" id="ARBA00022631"/>
    </source>
</evidence>
<reference evidence="4" key="1">
    <citation type="submission" date="2019-08" db="EMBL/GenBank/DDBJ databases">
        <authorList>
            <person name="Kucharzyk K."/>
            <person name="Murdoch R.W."/>
            <person name="Higgins S."/>
            <person name="Loffler F."/>
        </authorList>
    </citation>
    <scope>NUCLEOTIDE SEQUENCE</scope>
</reference>
<dbReference type="InterPro" id="IPR011330">
    <property type="entry name" value="Glyco_hydro/deAcase_b/a-brl"/>
</dbReference>
<evidence type="ECO:0000256" key="2">
    <source>
        <dbReference type="SAM" id="MobiDB-lite"/>
    </source>
</evidence>
<name>A0A644V0B9_9ZZZZ</name>
<dbReference type="Pfam" id="PF09349">
    <property type="entry name" value="OHCU_decarbox"/>
    <property type="match status" value="1"/>
</dbReference>
<dbReference type="GO" id="GO:0000255">
    <property type="term" value="P:allantoin metabolic process"/>
    <property type="evidence" value="ECO:0007669"/>
    <property type="project" value="InterPro"/>
</dbReference>
<organism evidence="4">
    <name type="scientific">bioreactor metagenome</name>
    <dbReference type="NCBI Taxonomy" id="1076179"/>
    <lineage>
        <taxon>unclassified sequences</taxon>
        <taxon>metagenomes</taxon>
        <taxon>ecological metagenomes</taxon>
    </lineage>
</organism>
<dbReference type="PROSITE" id="PS51677">
    <property type="entry name" value="NODB"/>
    <property type="match status" value="1"/>
</dbReference>
<dbReference type="Gene3D" id="1.10.3330.10">
    <property type="entry name" value="Oxo-4-hydroxy-4-carboxy-5-ureidoimidazoline decarboxylase"/>
    <property type="match status" value="1"/>
</dbReference>
<comment type="caution">
    <text evidence="4">The sequence shown here is derived from an EMBL/GenBank/DDBJ whole genome shotgun (WGS) entry which is preliminary data.</text>
</comment>
<dbReference type="Gene3D" id="3.20.20.370">
    <property type="entry name" value="Glycoside hydrolase/deacetylase"/>
    <property type="match status" value="1"/>
</dbReference>
<dbReference type="InterPro" id="IPR002509">
    <property type="entry name" value="NODB_dom"/>
</dbReference>
<keyword evidence="1" id="KW-0659">Purine metabolism</keyword>
<feature type="compositionally biased region" description="Basic and acidic residues" evidence="2">
    <location>
        <begin position="1"/>
        <end position="21"/>
    </location>
</feature>
<dbReference type="PANTHER" id="PTHR43123:SF1">
    <property type="entry name" value="POLYSACCHARIDE DEACETYLASE-RELATED"/>
    <property type="match status" value="1"/>
</dbReference>
<proteinExistence type="predicted"/>
<dbReference type="InterPro" id="IPR017580">
    <property type="entry name" value="OHCU_decarboxylase-1"/>
</dbReference>
<dbReference type="Pfam" id="PF01522">
    <property type="entry name" value="Polysacc_deac_1"/>
    <property type="match status" value="1"/>
</dbReference>
<evidence type="ECO:0000259" key="3">
    <source>
        <dbReference type="PROSITE" id="PS51677"/>
    </source>
</evidence>
<dbReference type="PANTHER" id="PTHR43123">
    <property type="entry name" value="POLYSACCHARIDE DEACETYLASE-RELATED"/>
    <property type="match status" value="1"/>
</dbReference>
<dbReference type="AlphaFoldDB" id="A0A644V0B9"/>
<dbReference type="UniPathway" id="UPA00394">
    <property type="reaction ID" value="UER00652"/>
</dbReference>
<dbReference type="SUPFAM" id="SSF158694">
    <property type="entry name" value="UraD-Like"/>
    <property type="match status" value="1"/>
</dbReference>
<feature type="region of interest" description="Disordered" evidence="2">
    <location>
        <begin position="1"/>
        <end position="23"/>
    </location>
</feature>
<sequence>MVMRRRLGDAEADRHMVEEQRRRPRLPGCAQIVADLEDQLVNPGREGLHRQDRHLGAPVRIGHRLGDLFARALLDAEQRDADPLGRAAARGVENMGGQISGHRGSPLRRLWRASPAPASTPLRPPGNRPLIAPEKFPEAQMIRYPRDMRGYGPNPPDAQWPGGARVAISLVLNYEEGGENCILHGDAASEAFLSDVAGAAMWPGQRHWNMESIYEYGARAGFWRLHRLFTAMQIPVTIYGVATALARNPEQLAAMQDAGWEIASHGLKWVEHKDMPEAEERRQIAEAIRLHTEVVGERPRGWYTGRCSVNTVRLTAEEGGFDWISDTYDDDLPYWLEVGDRDQLVIPYTLEANDMRFATSPGWIEGEMFFQYLKDSFDTLYAEGLEGRAKMFSIGLHNRLIGRPGKIAGLKRFLDYAKAHEGVWFARRGDIARHWATVHPHHRIERPSQMDRARFVAAWGGIFEHSPWIAERAYELELGPAHDSAVGLANALARVFRTATPAERLGVLQAHPDLAGKLAKAKRLTAESTAEQASAGLDALTDAERARFEALNTAYTAKFGFPFIIAVRDHTKDGILAAFESRLAHDAETEFAEACRQVERIATLRLKELLP</sequence>
<dbReference type="GO" id="GO:0019628">
    <property type="term" value="P:urate catabolic process"/>
    <property type="evidence" value="ECO:0007669"/>
    <property type="project" value="UniProtKB-UniPathway"/>
</dbReference>
<protein>
    <recommendedName>
        <fullName evidence="3">NodB homology domain-containing protein</fullName>
    </recommendedName>
</protein>
<dbReference type="GO" id="GO:0016810">
    <property type="term" value="F:hydrolase activity, acting on carbon-nitrogen (but not peptide) bonds"/>
    <property type="evidence" value="ECO:0007669"/>
    <property type="project" value="InterPro"/>
</dbReference>
<dbReference type="InterPro" id="IPR017625">
    <property type="entry name" value="PuuE"/>
</dbReference>
<dbReference type="NCBIfam" id="TIGR03212">
    <property type="entry name" value="uraD_N-term-dom"/>
    <property type="match status" value="1"/>
</dbReference>
<dbReference type="GO" id="GO:0005975">
    <property type="term" value="P:carbohydrate metabolic process"/>
    <property type="evidence" value="ECO:0007669"/>
    <property type="project" value="InterPro"/>
</dbReference>
<feature type="domain" description="NodB homology" evidence="3">
    <location>
        <begin position="208"/>
        <end position="426"/>
    </location>
</feature>
<dbReference type="InterPro" id="IPR018020">
    <property type="entry name" value="OHCU_decarboxylase"/>
</dbReference>
<dbReference type="NCBIfam" id="TIGR03164">
    <property type="entry name" value="UHCUDC"/>
    <property type="match status" value="1"/>
</dbReference>
<gene>
    <name evidence="4" type="ORF">SDC9_30586</name>
</gene>
<accession>A0A644V0B9</accession>
<dbReference type="EMBL" id="VSSQ01000192">
    <property type="protein sequence ID" value="MPL84621.1"/>
    <property type="molecule type" value="Genomic_DNA"/>
</dbReference>
<dbReference type="GO" id="GO:0006144">
    <property type="term" value="P:purine nucleobase metabolic process"/>
    <property type="evidence" value="ECO:0007669"/>
    <property type="project" value="UniProtKB-KW"/>
</dbReference>
<dbReference type="InterPro" id="IPR036778">
    <property type="entry name" value="OHCU_decarboxylase_sf"/>
</dbReference>
<dbReference type="SUPFAM" id="SSF88713">
    <property type="entry name" value="Glycoside hydrolase/deacetylase"/>
    <property type="match status" value="1"/>
</dbReference>
<dbReference type="CDD" id="cd10977">
    <property type="entry name" value="CE4_PuuE_SpCDA1"/>
    <property type="match status" value="1"/>
</dbReference>